<dbReference type="InterPro" id="IPR057336">
    <property type="entry name" value="GerAC_N"/>
</dbReference>
<dbReference type="Pfam" id="PF05504">
    <property type="entry name" value="Spore_GerAC"/>
    <property type="match status" value="1"/>
</dbReference>
<feature type="domain" description="Spore germination protein N-terminal" evidence="2">
    <location>
        <begin position="23"/>
        <end position="193"/>
    </location>
</feature>
<gene>
    <name evidence="3" type="ORF">R50_0888</name>
</gene>
<evidence type="ECO:0000313" key="4">
    <source>
        <dbReference type="Proteomes" id="UP000503399"/>
    </source>
</evidence>
<dbReference type="KEGG" id="hfv:R50_0888"/>
<accession>A0A6F8ZFB9</accession>
<proteinExistence type="predicted"/>
<dbReference type="InterPro" id="IPR038501">
    <property type="entry name" value="Spore_GerAC_C_sf"/>
</dbReference>
<evidence type="ECO:0000259" key="1">
    <source>
        <dbReference type="Pfam" id="PF05504"/>
    </source>
</evidence>
<evidence type="ECO:0000313" key="3">
    <source>
        <dbReference type="EMBL" id="CAB1128394.1"/>
    </source>
</evidence>
<reference evidence="3 4" key="1">
    <citation type="submission" date="2020-02" db="EMBL/GenBank/DDBJ databases">
        <authorList>
            <person name="Hogendoorn C."/>
        </authorList>
    </citation>
    <scope>NUCLEOTIDE SEQUENCE [LARGE SCALE GENOMIC DNA]</scope>
    <source>
        <strain evidence="3">R501</strain>
    </source>
</reference>
<feature type="domain" description="Spore germination GerAC-like C-terminal" evidence="1">
    <location>
        <begin position="205"/>
        <end position="329"/>
    </location>
</feature>
<protein>
    <submittedName>
        <fullName evidence="3">Putative Spore gernimation protein</fullName>
    </submittedName>
</protein>
<dbReference type="PROSITE" id="PS51257">
    <property type="entry name" value="PROKAR_LIPOPROTEIN"/>
    <property type="match status" value="1"/>
</dbReference>
<dbReference type="AlphaFoldDB" id="A0A6F8ZFB9"/>
<sequence length="367" mass="39874">MTARRLLPLAAALGALALGGCWDARAINDRAIMLAVAVAPGSQGRLQWSLVFPNVVTTISSLSGISPQAAYYRLNVQAPTLGRALALARQRLSREVYSGHIEVVLFSPGLTAGQLAAVTNGFNNVGTIRKSFWAAAGPLALSARTGPETVVPEYPLAKFFNCFGCQSFYAGLYGWQLWAATRTPGISPVLPLAESTRQGMVVDRVAVFRPGQPAAVMNEPATQGWAYLTGRVRRESLDLRYRAGQYSLARIRDRVTRRVRWHRGVKQVDTHITVSAYLAQAPPGAMPKGAAIAAVERLAARRILHECQAAVAFANRTHTDPFGYGRRLDWLHDPAAAGLPAQRLTTAPLRARITVQVMLKREGMQEQ</sequence>
<dbReference type="Gene3D" id="3.30.300.210">
    <property type="entry name" value="Nutrient germinant receptor protein C, domain 3"/>
    <property type="match status" value="1"/>
</dbReference>
<keyword evidence="4" id="KW-1185">Reference proteome</keyword>
<dbReference type="Proteomes" id="UP000503399">
    <property type="component" value="Chromosome"/>
</dbReference>
<dbReference type="EMBL" id="LR778114">
    <property type="protein sequence ID" value="CAB1128394.1"/>
    <property type="molecule type" value="Genomic_DNA"/>
</dbReference>
<organism evidence="3 4">
    <name type="scientific">Candidatus Hydrogenisulfobacillus filiaventi</name>
    <dbReference type="NCBI Taxonomy" id="2707344"/>
    <lineage>
        <taxon>Bacteria</taxon>
        <taxon>Bacillati</taxon>
        <taxon>Bacillota</taxon>
        <taxon>Clostridia</taxon>
        <taxon>Eubacteriales</taxon>
        <taxon>Clostridiales Family XVII. Incertae Sedis</taxon>
        <taxon>Candidatus Hydrogenisulfobacillus</taxon>
    </lineage>
</organism>
<dbReference type="Pfam" id="PF25198">
    <property type="entry name" value="Spore_GerAC_N"/>
    <property type="match status" value="1"/>
</dbReference>
<name>A0A6F8ZFB9_9FIRM</name>
<evidence type="ECO:0000259" key="2">
    <source>
        <dbReference type="Pfam" id="PF25198"/>
    </source>
</evidence>
<dbReference type="InterPro" id="IPR046953">
    <property type="entry name" value="Spore_GerAC-like_C"/>
</dbReference>